<evidence type="ECO:0000256" key="1">
    <source>
        <dbReference type="ARBA" id="ARBA00003502"/>
    </source>
</evidence>
<keyword evidence="4" id="KW-0238">DNA-binding</keyword>
<evidence type="ECO:0000256" key="5">
    <source>
        <dbReference type="ARBA" id="ARBA00023163"/>
    </source>
</evidence>
<evidence type="ECO:0000256" key="6">
    <source>
        <dbReference type="SAM" id="Phobius"/>
    </source>
</evidence>
<dbReference type="RefSeq" id="WP_063681780.1">
    <property type="nucleotide sequence ID" value="NZ_LSEF01000113.1"/>
</dbReference>
<feature type="domain" description="HTH lysR-type" evidence="7">
    <location>
        <begin position="5"/>
        <end position="62"/>
    </location>
</feature>
<proteinExistence type="inferred from homology"/>
<dbReference type="InterPro" id="IPR050176">
    <property type="entry name" value="LTTR"/>
</dbReference>
<comment type="caution">
    <text evidence="8">The sequence shown here is derived from an EMBL/GenBank/DDBJ whole genome shotgun (WGS) entry which is preliminary data.</text>
</comment>
<name>A0A176YLG2_9BRAD</name>
<gene>
    <name evidence="8" type="ORF">AXW67_29795</name>
</gene>
<dbReference type="Pfam" id="PF03466">
    <property type="entry name" value="LysR_substrate"/>
    <property type="match status" value="1"/>
</dbReference>
<evidence type="ECO:0000313" key="8">
    <source>
        <dbReference type="EMBL" id="OAF07424.1"/>
    </source>
</evidence>
<dbReference type="AlphaFoldDB" id="A0A176YLG2"/>
<evidence type="ECO:0000256" key="2">
    <source>
        <dbReference type="ARBA" id="ARBA00009437"/>
    </source>
</evidence>
<feature type="transmembrane region" description="Helical" evidence="6">
    <location>
        <begin position="209"/>
        <end position="231"/>
    </location>
</feature>
<keyword evidence="6" id="KW-0472">Membrane</keyword>
<evidence type="ECO:0000313" key="9">
    <source>
        <dbReference type="Proteomes" id="UP000077173"/>
    </source>
</evidence>
<organism evidence="8 9">
    <name type="scientific">Bradyrhizobium neotropicale</name>
    <dbReference type="NCBI Taxonomy" id="1497615"/>
    <lineage>
        <taxon>Bacteria</taxon>
        <taxon>Pseudomonadati</taxon>
        <taxon>Pseudomonadota</taxon>
        <taxon>Alphaproteobacteria</taxon>
        <taxon>Hyphomicrobiales</taxon>
        <taxon>Nitrobacteraceae</taxon>
        <taxon>Bradyrhizobium</taxon>
    </lineage>
</organism>
<reference evidence="8 9" key="1">
    <citation type="submission" date="2016-02" db="EMBL/GenBank/DDBJ databases">
        <title>Draft genome sequence of the strain BR 10247T Bradyrhizobium neotropicale isolated from nodules of Centrolobium paraense.</title>
        <authorList>
            <person name="Simoes-Araujo J.L."/>
            <person name="Barauna A.C."/>
            <person name="Silva K."/>
            <person name="Zilli J.E."/>
        </authorList>
    </citation>
    <scope>NUCLEOTIDE SEQUENCE [LARGE SCALE GENOMIC DNA]</scope>
    <source>
        <strain evidence="8 9">BR 10247</strain>
    </source>
</reference>
<keyword evidence="3" id="KW-0805">Transcription regulation</keyword>
<dbReference type="Gene3D" id="1.10.10.10">
    <property type="entry name" value="Winged helix-like DNA-binding domain superfamily/Winged helix DNA-binding domain"/>
    <property type="match status" value="1"/>
</dbReference>
<dbReference type="PANTHER" id="PTHR30579">
    <property type="entry name" value="TRANSCRIPTIONAL REGULATOR"/>
    <property type="match status" value="1"/>
</dbReference>
<dbReference type="Gene3D" id="3.40.190.10">
    <property type="entry name" value="Periplasmic binding protein-like II"/>
    <property type="match status" value="2"/>
</dbReference>
<keyword evidence="6" id="KW-0812">Transmembrane</keyword>
<evidence type="ECO:0000256" key="4">
    <source>
        <dbReference type="ARBA" id="ARBA00023125"/>
    </source>
</evidence>
<protein>
    <submittedName>
        <fullName evidence="8">LysR family transcriptional regulator</fullName>
    </submittedName>
</protein>
<keyword evidence="9" id="KW-1185">Reference proteome</keyword>
<dbReference type="PRINTS" id="PR00039">
    <property type="entry name" value="HTHLYSR"/>
</dbReference>
<dbReference type="InterPro" id="IPR000847">
    <property type="entry name" value="LysR_HTH_N"/>
</dbReference>
<accession>A0A176YLG2</accession>
<keyword evidence="5" id="KW-0804">Transcription</keyword>
<dbReference type="Proteomes" id="UP000077173">
    <property type="component" value="Unassembled WGS sequence"/>
</dbReference>
<dbReference type="EMBL" id="LSEF01000113">
    <property type="protein sequence ID" value="OAF07424.1"/>
    <property type="molecule type" value="Genomic_DNA"/>
</dbReference>
<keyword evidence="6" id="KW-1133">Transmembrane helix</keyword>
<dbReference type="SUPFAM" id="SSF46785">
    <property type="entry name" value="Winged helix' DNA-binding domain"/>
    <property type="match status" value="1"/>
</dbReference>
<sequence length="285" mass="29847">MNATLDIATVQAFLLVADLQSFTRAAEALGTTQAAVSLKLQRLETLLRKRLVERSPRAVKLTAEGAAFVPRARALMDAHDSALSGEAQTAQLLSLGISDHAAGPELVPLLERLHAMSSQLTLAVTIGFSREMLDAYDKGRLDAVIVRQEGSRRGGEKLVEDEFGWFASRRFTVPKGEALPLATLAPPCGVRAMAARALEKAGIPSRERFVGGGVTAVVAAALAGLAIAPLARRIAPPGLIDIGPAQKLPKLGASKVMLHAKVSDPAKLAALRTVAATFRSAAAAA</sequence>
<dbReference type="InterPro" id="IPR036390">
    <property type="entry name" value="WH_DNA-bd_sf"/>
</dbReference>
<evidence type="ECO:0000256" key="3">
    <source>
        <dbReference type="ARBA" id="ARBA00023015"/>
    </source>
</evidence>
<dbReference type="Pfam" id="PF00126">
    <property type="entry name" value="HTH_1"/>
    <property type="match status" value="1"/>
</dbReference>
<comment type="function">
    <text evidence="1">NodD regulates the expression of the nodABCFE genes which encode other nodulation proteins. NodD is also a negative regulator of its own expression. Binds flavonoids as inducers.</text>
</comment>
<dbReference type="PROSITE" id="PS50931">
    <property type="entry name" value="HTH_LYSR"/>
    <property type="match status" value="1"/>
</dbReference>
<dbReference type="GO" id="GO:0003700">
    <property type="term" value="F:DNA-binding transcription factor activity"/>
    <property type="evidence" value="ECO:0007669"/>
    <property type="project" value="InterPro"/>
</dbReference>
<dbReference type="InterPro" id="IPR036388">
    <property type="entry name" value="WH-like_DNA-bd_sf"/>
</dbReference>
<evidence type="ECO:0000259" key="7">
    <source>
        <dbReference type="PROSITE" id="PS50931"/>
    </source>
</evidence>
<dbReference type="PANTHER" id="PTHR30579:SF7">
    <property type="entry name" value="HTH-TYPE TRANSCRIPTIONAL REGULATOR LRHA-RELATED"/>
    <property type="match status" value="1"/>
</dbReference>
<comment type="similarity">
    <text evidence="2">Belongs to the LysR transcriptional regulatory family.</text>
</comment>
<dbReference type="InterPro" id="IPR005119">
    <property type="entry name" value="LysR_subst-bd"/>
</dbReference>
<dbReference type="GO" id="GO:0003677">
    <property type="term" value="F:DNA binding"/>
    <property type="evidence" value="ECO:0007669"/>
    <property type="project" value="UniProtKB-KW"/>
</dbReference>
<dbReference type="SUPFAM" id="SSF53850">
    <property type="entry name" value="Periplasmic binding protein-like II"/>
    <property type="match status" value="1"/>
</dbReference>